<dbReference type="PROSITE" id="PS00108">
    <property type="entry name" value="PROTEIN_KINASE_ST"/>
    <property type="match status" value="1"/>
</dbReference>
<comment type="caution">
    <text evidence="8">The sequence shown here is derived from an EMBL/GenBank/DDBJ whole genome shotgun (WGS) entry which is preliminary data.</text>
</comment>
<dbReference type="Pfam" id="PF06479">
    <property type="entry name" value="Ribonuc_2-5A"/>
    <property type="match status" value="1"/>
</dbReference>
<evidence type="ECO:0000313" key="9">
    <source>
        <dbReference type="Proteomes" id="UP000311919"/>
    </source>
</evidence>
<dbReference type="SUPFAM" id="SSF56112">
    <property type="entry name" value="Protein kinase-like (PK-like)"/>
    <property type="match status" value="1"/>
</dbReference>
<dbReference type="OrthoDB" id="63989at2759"/>
<dbReference type="InterPro" id="IPR038357">
    <property type="entry name" value="KEN_sf"/>
</dbReference>
<dbReference type="Gene3D" id="1.20.1440.180">
    <property type="entry name" value="KEN domain"/>
    <property type="match status" value="1"/>
</dbReference>
<dbReference type="InterPro" id="IPR045133">
    <property type="entry name" value="IRE1/2-like"/>
</dbReference>
<accession>A0A4Z2D526</accession>
<evidence type="ECO:0000256" key="2">
    <source>
        <dbReference type="ARBA" id="ARBA00022741"/>
    </source>
</evidence>
<feature type="region of interest" description="Disordered" evidence="4">
    <location>
        <begin position="820"/>
        <end position="839"/>
    </location>
</feature>
<dbReference type="GO" id="GO:0051082">
    <property type="term" value="F:unfolded protein binding"/>
    <property type="evidence" value="ECO:0007669"/>
    <property type="project" value="TreeGrafter"/>
</dbReference>
<keyword evidence="8" id="KW-0808">Transferase</keyword>
<dbReference type="GO" id="GO:0070059">
    <property type="term" value="P:intrinsic apoptotic signaling pathway in response to endoplasmic reticulum stress"/>
    <property type="evidence" value="ECO:0007669"/>
    <property type="project" value="TreeGrafter"/>
</dbReference>
<feature type="region of interest" description="Disordered" evidence="4">
    <location>
        <begin position="1357"/>
        <end position="1380"/>
    </location>
</feature>
<name>A0A4Z2D526_SCHJA</name>
<dbReference type="Gene3D" id="1.10.510.10">
    <property type="entry name" value="Transferase(Phosphotransferase) domain 1"/>
    <property type="match status" value="1"/>
</dbReference>
<dbReference type="InterPro" id="IPR011009">
    <property type="entry name" value="Kinase-like_dom_sf"/>
</dbReference>
<feature type="region of interest" description="Disordered" evidence="4">
    <location>
        <begin position="246"/>
        <end position="266"/>
    </location>
</feature>
<dbReference type="STRING" id="6182.A0A4Z2D526"/>
<evidence type="ECO:0000256" key="4">
    <source>
        <dbReference type="SAM" id="MobiDB-lite"/>
    </source>
</evidence>
<keyword evidence="2" id="KW-0547">Nucleotide-binding</keyword>
<feature type="transmembrane region" description="Helical" evidence="5">
    <location>
        <begin position="489"/>
        <end position="510"/>
    </location>
</feature>
<evidence type="ECO:0000259" key="6">
    <source>
        <dbReference type="PROSITE" id="PS50011"/>
    </source>
</evidence>
<dbReference type="Gene3D" id="3.30.200.20">
    <property type="entry name" value="Phosphorylase Kinase, domain 1"/>
    <property type="match status" value="1"/>
</dbReference>
<dbReference type="GO" id="GO:0004521">
    <property type="term" value="F:RNA endonuclease activity"/>
    <property type="evidence" value="ECO:0007669"/>
    <property type="project" value="InterPro"/>
</dbReference>
<dbReference type="InterPro" id="IPR008271">
    <property type="entry name" value="Ser/Thr_kinase_AS"/>
</dbReference>
<feature type="compositionally biased region" description="Polar residues" evidence="4">
    <location>
        <begin position="210"/>
        <end position="226"/>
    </location>
</feature>
<evidence type="ECO:0000256" key="3">
    <source>
        <dbReference type="ARBA" id="ARBA00022840"/>
    </source>
</evidence>
<keyword evidence="1" id="KW-0732">Signal</keyword>
<dbReference type="GO" id="GO:0004674">
    <property type="term" value="F:protein serine/threonine kinase activity"/>
    <property type="evidence" value="ECO:0007669"/>
    <property type="project" value="InterPro"/>
</dbReference>
<feature type="domain" description="KEN" evidence="7">
    <location>
        <begin position="1050"/>
        <end position="1228"/>
    </location>
</feature>
<organism evidence="8 9">
    <name type="scientific">Schistosoma japonicum</name>
    <name type="common">Blood fluke</name>
    <dbReference type="NCBI Taxonomy" id="6182"/>
    <lineage>
        <taxon>Eukaryota</taxon>
        <taxon>Metazoa</taxon>
        <taxon>Spiralia</taxon>
        <taxon>Lophotrochozoa</taxon>
        <taxon>Platyhelminthes</taxon>
        <taxon>Trematoda</taxon>
        <taxon>Digenea</taxon>
        <taxon>Strigeidida</taxon>
        <taxon>Schistosomatoidea</taxon>
        <taxon>Schistosomatidae</taxon>
        <taxon>Schistosoma</taxon>
    </lineage>
</organism>
<feature type="domain" description="Protein kinase" evidence="6">
    <location>
        <begin position="604"/>
        <end position="1047"/>
    </location>
</feature>
<keyword evidence="5" id="KW-0812">Transmembrane</keyword>
<feature type="region of interest" description="Disordered" evidence="4">
    <location>
        <begin position="205"/>
        <end position="226"/>
    </location>
</feature>
<dbReference type="InterPro" id="IPR000719">
    <property type="entry name" value="Prot_kinase_dom"/>
</dbReference>
<dbReference type="PROSITE" id="PS51392">
    <property type="entry name" value="KEN"/>
    <property type="match status" value="1"/>
</dbReference>
<keyword evidence="8" id="KW-0418">Kinase</keyword>
<dbReference type="InterPro" id="IPR010513">
    <property type="entry name" value="KEN_dom"/>
</dbReference>
<dbReference type="SMART" id="SM00220">
    <property type="entry name" value="S_TKc"/>
    <property type="match status" value="1"/>
</dbReference>
<dbReference type="Pfam" id="PF00069">
    <property type="entry name" value="Pkinase"/>
    <property type="match status" value="2"/>
</dbReference>
<dbReference type="SMART" id="SM00580">
    <property type="entry name" value="PUG"/>
    <property type="match status" value="1"/>
</dbReference>
<evidence type="ECO:0000256" key="1">
    <source>
        <dbReference type="ARBA" id="ARBA00022729"/>
    </source>
</evidence>
<evidence type="ECO:0000313" key="8">
    <source>
        <dbReference type="EMBL" id="TNN11581.1"/>
    </source>
</evidence>
<keyword evidence="9" id="KW-1185">Reference proteome</keyword>
<keyword evidence="3" id="KW-0067">ATP-binding</keyword>
<dbReference type="PANTHER" id="PTHR13954:SF6">
    <property type="entry name" value="NON-SPECIFIC SERINE_THREONINE PROTEIN KINASE"/>
    <property type="match status" value="1"/>
</dbReference>
<dbReference type="EMBL" id="SKCS01000286">
    <property type="protein sequence ID" value="TNN11581.1"/>
    <property type="molecule type" value="Genomic_DNA"/>
</dbReference>
<dbReference type="GO" id="GO:0006397">
    <property type="term" value="P:mRNA processing"/>
    <property type="evidence" value="ECO:0007669"/>
    <property type="project" value="InterPro"/>
</dbReference>
<dbReference type="PROSITE" id="PS50011">
    <property type="entry name" value="PROTEIN_KINASE_DOM"/>
    <property type="match status" value="1"/>
</dbReference>
<dbReference type="Proteomes" id="UP000311919">
    <property type="component" value="Unassembled WGS sequence"/>
</dbReference>
<reference evidence="8 9" key="1">
    <citation type="submission" date="2019-03" db="EMBL/GenBank/DDBJ databases">
        <title>An improved genome assembly of the fluke Schistosoma japonicum.</title>
        <authorList>
            <person name="Hu W."/>
            <person name="Luo F."/>
            <person name="Yin M."/>
            <person name="Mo X."/>
            <person name="Sun C."/>
            <person name="Wu Q."/>
            <person name="Zhu B."/>
            <person name="Xiang M."/>
            <person name="Wang J."/>
            <person name="Wang Y."/>
            <person name="Zhang T."/>
            <person name="Xu B."/>
            <person name="Zheng H."/>
            <person name="Feng Z."/>
        </authorList>
    </citation>
    <scope>NUCLEOTIDE SEQUENCE [LARGE SCALE GENOMIC DNA]</scope>
    <source>
        <strain evidence="8">HuSjv2</strain>
        <tissue evidence="8">Worms</tissue>
    </source>
</reference>
<keyword evidence="5" id="KW-0472">Membrane</keyword>
<proteinExistence type="predicted"/>
<sequence>MVSVRFCNYLNNLASALSASYDSGPILVLDPISGSLYEYASSVSEFLFQQLEHSIMGHVRRSPAYYKNFLSLGSKLDFWTSVDMNSGKVFESVFQDYVDKCPTSLNDENVDDFQNSTEQKVDIVNLGRTQYNLVLRDRFTGSVRLNITYNTFASHTEADLQNYDLQHVAITQPALLTFEGSKLIWSLPLSSPVIGMYALWSPSDSSSSDVHTTNENNSNNTCKHNMNSQIREPYFGHESDEKAGTFQNSKFTESKDNNNNHNKNSIKEAASLPRILRRIAFTTYALDLRDTANLSDNQIYSELEAKFSGTLDLAPSLYIGRSKSTPVYALMCLAEATLRIRGLRRASEMYMLEGPKQLIIMDKSRRTTTTKTTLATDTTAHSRSNDNWPVGLIGLYELPTSYKTSWDDDQPMSLLKRGKRLKRLSSLSSSLDSSTMWAVIVPPPNPLTYPTETTDSSDIPVSPSSGVVDISSNSSYSLNGHKKIASRKFLWFASLLLTALCIFPVFLYFLNTDVTHRLTLITNVKVLFKNCSVVCNAISKSCIPYIDIKNNDPLANSLVAKTDLLTDEISGVAGLLPSHFDTPDSTGWAGCSAQEAGQPEPIRFNLNKVLGHGANGTMVFAGTYGPHETAVKRIVRHPLLEKHWRREHAILLKHQHPHLVRCYWTGSTANFHYLVMQRCSLSLNEALSMCSSTVVHSDDANSSSNTNKASLFDDFGLTPVQIIHQFILAVACLHRNQIVHRDLKPSNILITLDNNNNIPSEMNYSSNCKARIVVGDFGLSRPLPADQHEQQQDAFNSIGPHISVKMQQIKSHTSYSPQLNNSSIAVNSPGDDAQSGLTSTTITKNNNVFGISVRYGDQEKYMHSNVVNSDAKDNSICFTFGTLGWMAPELCDAESASQVTCAIDIFACGLLAYYVLTYGKHPYDSCDEEVNNYQTEKNTQSTICSSISPFSSSSFMNGSTTTTTTTTAYDCSSTGNKLKSFKCTTLGRQHERQLAIAERRLPNLNILTKNPINVYESYLSRYLIQTMLSSNPDDRPTAEEISYYPLFWSPNKVIRFISELSDIMDIKDLSSQNITATNTTTTSVNVVSRDCTREQNDDKDSTNITNHQRIKQCFNKYHQQQMLSDLVYYSNWVFNEHWFTRLEPELVSNLLSTRGYQDTSLLYLLRAIRNKHNHIWSLPEHVRAIYGYTQEGMAIYWTMRFPALLPLIYGLCNKHFTGNIHFCEFLPPKSVCKVFVGAPTNCPWWPIWNSAANENEISEISTQENDSTKSCIPSSQDKKYLTKFDMNKWKRSNTVHPYSIKRFKQYDKPTDLLNKSSILSMGHDRDQETKSEIIPNEVDQNENGCNNIATIDASSIYSNNHRRRRPNQPKKIRPSKKRFTIQRHQDMIAEAGSESHSTYEQ</sequence>
<evidence type="ECO:0000259" key="7">
    <source>
        <dbReference type="PROSITE" id="PS51392"/>
    </source>
</evidence>
<feature type="compositionally biased region" description="Basic residues" evidence="4">
    <location>
        <begin position="1360"/>
        <end position="1380"/>
    </location>
</feature>
<dbReference type="PANTHER" id="PTHR13954">
    <property type="entry name" value="IRE1-RELATED"/>
    <property type="match status" value="1"/>
</dbReference>
<dbReference type="GO" id="GO:1990604">
    <property type="term" value="C:IRE1-TRAF2-ASK1 complex"/>
    <property type="evidence" value="ECO:0007669"/>
    <property type="project" value="TreeGrafter"/>
</dbReference>
<dbReference type="GO" id="GO:0005524">
    <property type="term" value="F:ATP binding"/>
    <property type="evidence" value="ECO:0007669"/>
    <property type="project" value="UniProtKB-KW"/>
</dbReference>
<dbReference type="GO" id="GO:0036498">
    <property type="term" value="P:IRE1-mediated unfolded protein response"/>
    <property type="evidence" value="ECO:0007669"/>
    <property type="project" value="TreeGrafter"/>
</dbReference>
<evidence type="ECO:0000256" key="5">
    <source>
        <dbReference type="SAM" id="Phobius"/>
    </source>
</evidence>
<gene>
    <name evidence="8" type="ORF">EWB00_004454</name>
</gene>
<protein>
    <submittedName>
        <fullName evidence="8">Serine/threonine-protein kinase/endoribonuclease IRE2 isoform 3</fullName>
    </submittedName>
</protein>
<keyword evidence="5" id="KW-1133">Transmembrane helix</keyword>